<accession>A0A0K2TXM3</accession>
<feature type="non-terminal residue" evidence="1">
    <location>
        <position position="1"/>
    </location>
</feature>
<dbReference type="EMBL" id="HACA01013066">
    <property type="protein sequence ID" value="CDW30427.1"/>
    <property type="molecule type" value="Transcribed_RNA"/>
</dbReference>
<name>A0A0K2TXM3_LEPSM</name>
<sequence>RQLPRKIIFILHITNSKKTGQLKNTPDFHHCPLDIQSIKTISGAFDLYTLN</sequence>
<reference evidence="1" key="1">
    <citation type="submission" date="2014-05" db="EMBL/GenBank/DDBJ databases">
        <authorList>
            <person name="Chronopoulou M."/>
        </authorList>
    </citation>
    <scope>NUCLEOTIDE SEQUENCE</scope>
    <source>
        <tissue evidence="1">Whole organism</tissue>
    </source>
</reference>
<organism evidence="1">
    <name type="scientific">Lepeophtheirus salmonis</name>
    <name type="common">Salmon louse</name>
    <name type="synonym">Caligus salmonis</name>
    <dbReference type="NCBI Taxonomy" id="72036"/>
    <lineage>
        <taxon>Eukaryota</taxon>
        <taxon>Metazoa</taxon>
        <taxon>Ecdysozoa</taxon>
        <taxon>Arthropoda</taxon>
        <taxon>Crustacea</taxon>
        <taxon>Multicrustacea</taxon>
        <taxon>Hexanauplia</taxon>
        <taxon>Copepoda</taxon>
        <taxon>Siphonostomatoida</taxon>
        <taxon>Caligidae</taxon>
        <taxon>Lepeophtheirus</taxon>
    </lineage>
</organism>
<dbReference type="AlphaFoldDB" id="A0A0K2TXM3"/>
<proteinExistence type="predicted"/>
<evidence type="ECO:0000313" key="1">
    <source>
        <dbReference type="EMBL" id="CDW30427.1"/>
    </source>
</evidence>
<protein>
    <submittedName>
        <fullName evidence="1">Uncharacterized protein</fullName>
    </submittedName>
</protein>